<gene>
    <name evidence="6" type="primary">map</name>
    <name evidence="9" type="ORF">BJF92_06940</name>
</gene>
<dbReference type="PANTHER" id="PTHR43330:SF13">
    <property type="entry name" value="METHIONINE AMINOPEPTIDASE 2"/>
    <property type="match status" value="1"/>
</dbReference>
<dbReference type="InterPro" id="IPR002467">
    <property type="entry name" value="Pept_M24A_MAP1"/>
</dbReference>
<feature type="binding site" evidence="6">
    <location>
        <position position="232"/>
    </location>
    <ligand>
        <name>a divalent metal cation</name>
        <dbReference type="ChEBI" id="CHEBI:60240"/>
        <label>1</label>
    </ligand>
</feature>
<dbReference type="PANTHER" id="PTHR43330">
    <property type="entry name" value="METHIONINE AMINOPEPTIDASE"/>
    <property type="match status" value="1"/>
</dbReference>
<evidence type="ECO:0000256" key="1">
    <source>
        <dbReference type="ARBA" id="ARBA00002521"/>
    </source>
</evidence>
<evidence type="ECO:0000313" key="10">
    <source>
        <dbReference type="Proteomes" id="UP000186143"/>
    </source>
</evidence>
<dbReference type="InterPro" id="IPR000994">
    <property type="entry name" value="Pept_M24"/>
</dbReference>
<feature type="binding site" evidence="6">
    <location>
        <position position="232"/>
    </location>
    <ligand>
        <name>a divalent metal cation</name>
        <dbReference type="ChEBI" id="CHEBI:60240"/>
        <label>2</label>
        <note>catalytic</note>
    </ligand>
</feature>
<accession>A0A1Q9APA8</accession>
<evidence type="ECO:0000256" key="2">
    <source>
        <dbReference type="ARBA" id="ARBA00022438"/>
    </source>
</evidence>
<dbReference type="STRING" id="1672749.BJF92_06940"/>
<keyword evidence="2 6" id="KW-0031">Aminopeptidase</keyword>
<proteinExistence type="inferred from homology"/>
<reference evidence="9 10" key="1">
    <citation type="submission" date="2016-09" db="EMBL/GenBank/DDBJ databases">
        <title>Rhizobium sp. nov., a novel species isolated from the rice rhizosphere.</title>
        <authorList>
            <person name="Zhao J."/>
            <person name="Zhang X."/>
        </authorList>
    </citation>
    <scope>NUCLEOTIDE SEQUENCE [LARGE SCALE GENOMIC DNA]</scope>
    <source>
        <strain evidence="9 10">MH17</strain>
    </source>
</reference>
<evidence type="ECO:0000256" key="6">
    <source>
        <dbReference type="HAMAP-Rule" id="MF_01974"/>
    </source>
</evidence>
<evidence type="ECO:0000256" key="7">
    <source>
        <dbReference type="RuleBase" id="RU003653"/>
    </source>
</evidence>
<feature type="binding site" evidence="6">
    <location>
        <position position="167"/>
    </location>
    <ligand>
        <name>a divalent metal cation</name>
        <dbReference type="ChEBI" id="CHEBI:60240"/>
        <label>2</label>
        <note>catalytic</note>
    </ligand>
</feature>
<dbReference type="RefSeq" id="WP_075633272.1">
    <property type="nucleotide sequence ID" value="NZ_MKIO01000019.1"/>
</dbReference>
<dbReference type="GO" id="GO:0046872">
    <property type="term" value="F:metal ion binding"/>
    <property type="evidence" value="ECO:0007669"/>
    <property type="project" value="UniProtKB-UniRule"/>
</dbReference>
<comment type="cofactor">
    <cofactor evidence="6">
        <name>Co(2+)</name>
        <dbReference type="ChEBI" id="CHEBI:48828"/>
    </cofactor>
    <cofactor evidence="6">
        <name>Zn(2+)</name>
        <dbReference type="ChEBI" id="CHEBI:29105"/>
    </cofactor>
    <cofactor evidence="6">
        <name>Mn(2+)</name>
        <dbReference type="ChEBI" id="CHEBI:29035"/>
    </cofactor>
    <cofactor evidence="6">
        <name>Fe(2+)</name>
        <dbReference type="ChEBI" id="CHEBI:29033"/>
    </cofactor>
    <text evidence="6">Binds 2 divalent metal cations per subunit. Has a high-affinity and a low affinity metal-binding site. The true nature of the physiological cofactor is under debate. The enzyme is active with cobalt, zinc, manganese or divalent iron ions. Most likely, methionine aminopeptidases function as mononuclear Fe(2+)-metalloproteases under physiological conditions, and the catalytically relevant metal-binding site has been assigned to the histidine-containing high-affinity site.</text>
</comment>
<organism evidence="9 10">
    <name type="scientific">Xaviernesmea rhizosphaerae</name>
    <dbReference type="NCBI Taxonomy" id="1672749"/>
    <lineage>
        <taxon>Bacteria</taxon>
        <taxon>Pseudomonadati</taxon>
        <taxon>Pseudomonadota</taxon>
        <taxon>Alphaproteobacteria</taxon>
        <taxon>Hyphomicrobiales</taxon>
        <taxon>Rhizobiaceae</taxon>
        <taxon>Rhizobium/Agrobacterium group</taxon>
        <taxon>Xaviernesmea</taxon>
    </lineage>
</organism>
<feature type="binding site" evidence="6">
    <location>
        <position position="104"/>
    </location>
    <ligand>
        <name>a divalent metal cation</name>
        <dbReference type="ChEBI" id="CHEBI:60240"/>
        <label>2</label>
        <note>catalytic</note>
    </ligand>
</feature>
<dbReference type="EC" id="3.4.11.18" evidence="6 7"/>
<dbReference type="GO" id="GO:0004239">
    <property type="term" value="F:initiator methionyl aminopeptidase activity"/>
    <property type="evidence" value="ECO:0007669"/>
    <property type="project" value="UniProtKB-UniRule"/>
</dbReference>
<feature type="domain" description="Peptidase M24" evidence="8">
    <location>
        <begin position="11"/>
        <end position="238"/>
    </location>
</feature>
<protein>
    <recommendedName>
        <fullName evidence="6 7">Methionine aminopeptidase</fullName>
        <shortName evidence="6">MAP</shortName>
        <shortName evidence="6">MetAP</shortName>
        <ecNumber evidence="6 7">3.4.11.18</ecNumber>
    </recommendedName>
    <alternativeName>
        <fullName evidence="6">Peptidase M</fullName>
    </alternativeName>
</protein>
<feature type="binding site" evidence="6">
    <location>
        <position position="76"/>
    </location>
    <ligand>
        <name>substrate</name>
    </ligand>
</feature>
<dbReference type="NCBIfam" id="TIGR00500">
    <property type="entry name" value="met_pdase_I"/>
    <property type="match status" value="1"/>
</dbReference>
<feature type="binding site" evidence="6">
    <location>
        <position position="93"/>
    </location>
    <ligand>
        <name>a divalent metal cation</name>
        <dbReference type="ChEBI" id="CHEBI:60240"/>
        <label>1</label>
    </ligand>
</feature>
<comment type="subunit">
    <text evidence="6">Monomer.</text>
</comment>
<feature type="binding site" evidence="6">
    <location>
        <position position="174"/>
    </location>
    <ligand>
        <name>substrate</name>
    </ligand>
</feature>
<keyword evidence="5 6" id="KW-0378">Hydrolase</keyword>
<sequence length="252" mass="27119">MTLDNDDDLQKLKEIGRICADALQTMTAALEPGMTTAELDAIGRAVLEREGARSAPELSYKFPGATCISVNEEVAHGIPGRRALRPGDLVNIDVSAEKDGFFADTGASTFLPPVKSSIERLCRDGRRALFIGLGEVRTGKPLSAIGNAIGGFARKNRYTLITNLASHGVGRSLHEEPTEIATWPDKREKRVITDGLVFTVEPFLSLGGQWAEGGEDDWTLYSEPRAPTVQFEHTVVATRNGGVIVTMPSVAA</sequence>
<dbReference type="HAMAP" id="MF_01974">
    <property type="entry name" value="MetAP_1"/>
    <property type="match status" value="1"/>
</dbReference>
<dbReference type="InterPro" id="IPR001714">
    <property type="entry name" value="Pept_M24_MAP"/>
</dbReference>
<evidence type="ECO:0000256" key="3">
    <source>
        <dbReference type="ARBA" id="ARBA00022670"/>
    </source>
</evidence>
<comment type="similarity">
    <text evidence="6">Belongs to the peptidase M24A family. Methionine aminopeptidase type 1 subfamily.</text>
</comment>
<dbReference type="SUPFAM" id="SSF55920">
    <property type="entry name" value="Creatinase/aminopeptidase"/>
    <property type="match status" value="1"/>
</dbReference>
<name>A0A1Q9APA8_9HYPH</name>
<comment type="caution">
    <text evidence="9">The sequence shown here is derived from an EMBL/GenBank/DDBJ whole genome shotgun (WGS) entry which is preliminary data.</text>
</comment>
<feature type="binding site" evidence="6">
    <location>
        <position position="104"/>
    </location>
    <ligand>
        <name>a divalent metal cation</name>
        <dbReference type="ChEBI" id="CHEBI:60240"/>
        <label>1</label>
    </ligand>
</feature>
<feature type="binding site" evidence="6">
    <location>
        <position position="201"/>
    </location>
    <ligand>
        <name>a divalent metal cation</name>
        <dbReference type="ChEBI" id="CHEBI:60240"/>
        <label>2</label>
        <note>catalytic</note>
    </ligand>
</feature>
<dbReference type="Proteomes" id="UP000186143">
    <property type="component" value="Unassembled WGS sequence"/>
</dbReference>
<dbReference type="EMBL" id="MKIO01000019">
    <property type="protein sequence ID" value="OLP57253.1"/>
    <property type="molecule type" value="Genomic_DNA"/>
</dbReference>
<dbReference type="PRINTS" id="PR00599">
    <property type="entry name" value="MAPEPTIDASE"/>
</dbReference>
<evidence type="ECO:0000256" key="4">
    <source>
        <dbReference type="ARBA" id="ARBA00022723"/>
    </source>
</evidence>
<comment type="catalytic activity">
    <reaction evidence="6 7">
        <text>Release of N-terminal amino acids, preferentially methionine, from peptides and arylamides.</text>
        <dbReference type="EC" id="3.4.11.18"/>
    </reaction>
</comment>
<dbReference type="GO" id="GO:0070006">
    <property type="term" value="F:metalloaminopeptidase activity"/>
    <property type="evidence" value="ECO:0007669"/>
    <property type="project" value="UniProtKB-UniRule"/>
</dbReference>
<evidence type="ECO:0000259" key="8">
    <source>
        <dbReference type="Pfam" id="PF00557"/>
    </source>
</evidence>
<dbReference type="OrthoDB" id="9802055at2"/>
<keyword evidence="4 6" id="KW-0479">Metal-binding</keyword>
<dbReference type="AlphaFoldDB" id="A0A1Q9APA8"/>
<evidence type="ECO:0000313" key="9">
    <source>
        <dbReference type="EMBL" id="OLP57253.1"/>
    </source>
</evidence>
<comment type="function">
    <text evidence="1 6">Removes the N-terminal methionine from nascent proteins. The N-terminal methionine is often cleaved when the second residue in the primary sequence is small and uncharged (Met-Ala-, Cys, Gly, Pro, Ser, Thr, or Val). Requires deformylation of the N(alpha)-formylated initiator methionine before it can be hydrolyzed.</text>
</comment>
<dbReference type="GO" id="GO:0006508">
    <property type="term" value="P:proteolysis"/>
    <property type="evidence" value="ECO:0007669"/>
    <property type="project" value="UniProtKB-KW"/>
</dbReference>
<dbReference type="Pfam" id="PF00557">
    <property type="entry name" value="Peptidase_M24"/>
    <property type="match status" value="1"/>
</dbReference>
<dbReference type="CDD" id="cd01086">
    <property type="entry name" value="MetAP1"/>
    <property type="match status" value="1"/>
</dbReference>
<keyword evidence="3 6" id="KW-0645">Protease</keyword>
<dbReference type="InterPro" id="IPR036005">
    <property type="entry name" value="Creatinase/aminopeptidase-like"/>
</dbReference>
<evidence type="ECO:0000256" key="5">
    <source>
        <dbReference type="ARBA" id="ARBA00022801"/>
    </source>
</evidence>
<dbReference type="Gene3D" id="3.90.230.10">
    <property type="entry name" value="Creatinase/methionine aminopeptidase superfamily"/>
    <property type="match status" value="1"/>
</dbReference>